<protein>
    <submittedName>
        <fullName evidence="2">CUB domain-containing protein</fullName>
    </submittedName>
</protein>
<evidence type="ECO:0000313" key="2">
    <source>
        <dbReference type="WBParaSite" id="JU765_v2.g13214.t1"/>
    </source>
</evidence>
<name>A0AC34Q5J8_9BILA</name>
<organism evidence="1 2">
    <name type="scientific">Panagrolaimus sp. JU765</name>
    <dbReference type="NCBI Taxonomy" id="591449"/>
    <lineage>
        <taxon>Eukaryota</taxon>
        <taxon>Metazoa</taxon>
        <taxon>Ecdysozoa</taxon>
        <taxon>Nematoda</taxon>
        <taxon>Chromadorea</taxon>
        <taxon>Rhabditida</taxon>
        <taxon>Tylenchina</taxon>
        <taxon>Panagrolaimomorpha</taxon>
        <taxon>Panagrolaimoidea</taxon>
        <taxon>Panagrolaimidae</taxon>
        <taxon>Panagrolaimus</taxon>
    </lineage>
</organism>
<evidence type="ECO:0000313" key="1">
    <source>
        <dbReference type="Proteomes" id="UP000887576"/>
    </source>
</evidence>
<dbReference type="WBParaSite" id="JU765_v2.g13214.t1">
    <property type="protein sequence ID" value="JU765_v2.g13214.t1"/>
    <property type="gene ID" value="JU765_v2.g13214"/>
</dbReference>
<reference evidence="2" key="1">
    <citation type="submission" date="2022-11" db="UniProtKB">
        <authorList>
            <consortium name="WormBaseParasite"/>
        </authorList>
    </citation>
    <scope>IDENTIFICATION</scope>
</reference>
<accession>A0AC34Q5J8</accession>
<proteinExistence type="predicted"/>
<sequence>MLISFIPLFISVIRVSVSFNQEPQPCPENPIVLTAGDYPQFIYSPYDERKNYPPNTDCRFLLMARNNMRRIHITIIESILEEPLFTDCEDYVSVRDGSQPTSDEIVRWCGADHPFSITGSGSSLYVHFHSDNLIQKRGFNISFIDYDLPGCPPEWKSDAENENCYKLFLLPHGATWIDAQRACNYEKSNLLTVVNGNEYTDVVKLFSQQHTFPWIGYNDAEHEGHFVSIEPELPVWPQNFPRFNDDHPTKDCVYMDWNIRDGIAYGIDDCRNRHSFMCKMSQDGSTVPVSPPTTLVRNGVKEAGVNNTIWLLILALIVLLLIILLIVYLQFKKHFSNRVSNLDMNQRLVGSQGSSVRTSKLEFQRQTVANTELNSGHVGGTGTTLTTKKEKKDRHTSAEKKKSKKQKKTKEQPIANHDYHTDSEQSGKFEMTSNQQMAVLSNAETNLQNLKAQTEKVPGKENAVQKPQETVIDMTDETADYYMNNPAVESDNPDDGEIIVRNEGNIVLSDDDDTENATQAVETSTDQMIKKPDKPDEQQEENTQTTVQAPVQAPVTTGMESLARPTFPHSIVIPKPQERQIGVETDTTIKMNEEVQTEAGEDRPRDATAMSILSDDFDGMQMPPMNPHTQKKQRRTHMHILSNVDAKTEEEFWED</sequence>
<dbReference type="Proteomes" id="UP000887576">
    <property type="component" value="Unplaced"/>
</dbReference>